<keyword evidence="1" id="KW-0808">Transferase</keyword>
<dbReference type="GO" id="GO:0003964">
    <property type="term" value="F:RNA-directed DNA polymerase activity"/>
    <property type="evidence" value="ECO:0007669"/>
    <property type="project" value="UniProtKB-KW"/>
</dbReference>
<gene>
    <name evidence="1" type="ORF">Tci_910422</name>
</gene>
<protein>
    <submittedName>
        <fullName evidence="1">Reverse transcriptase</fullName>
    </submittedName>
</protein>
<reference evidence="1" key="1">
    <citation type="journal article" date="2019" name="Sci. Rep.">
        <title>Draft genome of Tanacetum cinerariifolium, the natural source of mosquito coil.</title>
        <authorList>
            <person name="Yamashiro T."/>
            <person name="Shiraishi A."/>
            <person name="Satake H."/>
            <person name="Nakayama K."/>
        </authorList>
    </citation>
    <scope>NUCLEOTIDE SEQUENCE</scope>
</reference>
<feature type="non-terminal residue" evidence="1">
    <location>
        <position position="87"/>
    </location>
</feature>
<comment type="caution">
    <text evidence="1">The sequence shown here is derived from an EMBL/GenBank/DDBJ whole genome shotgun (WGS) entry which is preliminary data.</text>
</comment>
<organism evidence="1">
    <name type="scientific">Tanacetum cinerariifolium</name>
    <name type="common">Dalmatian daisy</name>
    <name type="synonym">Chrysanthemum cinerariifolium</name>
    <dbReference type="NCBI Taxonomy" id="118510"/>
    <lineage>
        <taxon>Eukaryota</taxon>
        <taxon>Viridiplantae</taxon>
        <taxon>Streptophyta</taxon>
        <taxon>Embryophyta</taxon>
        <taxon>Tracheophyta</taxon>
        <taxon>Spermatophyta</taxon>
        <taxon>Magnoliopsida</taxon>
        <taxon>eudicotyledons</taxon>
        <taxon>Gunneridae</taxon>
        <taxon>Pentapetalae</taxon>
        <taxon>asterids</taxon>
        <taxon>campanulids</taxon>
        <taxon>Asterales</taxon>
        <taxon>Asteraceae</taxon>
        <taxon>Asteroideae</taxon>
        <taxon>Anthemideae</taxon>
        <taxon>Anthemidinae</taxon>
        <taxon>Tanacetum</taxon>
    </lineage>
</organism>
<dbReference type="EMBL" id="BKCJ011500789">
    <property type="protein sequence ID" value="GFD38453.1"/>
    <property type="molecule type" value="Genomic_DNA"/>
</dbReference>
<accession>A0A699VVQ8</accession>
<evidence type="ECO:0000313" key="1">
    <source>
        <dbReference type="EMBL" id="GFD38453.1"/>
    </source>
</evidence>
<keyword evidence="1" id="KW-0695">RNA-directed DNA polymerase</keyword>
<proteinExistence type="predicted"/>
<keyword evidence="1" id="KW-0548">Nucleotidyltransferase</keyword>
<dbReference type="AlphaFoldDB" id="A0A699VVQ8"/>
<name>A0A699VVQ8_TANCI</name>
<sequence>MEQIEKEPASFPYHFIRDGLVYRHGRIMVPPLQQLRARLLQEFHSSPTGGHSGRTVIWVIVDRLSKFAHFIALPTHYTAASLAALFM</sequence>